<accession>A0AAC9HLL8</accession>
<name>A0AAC9HLL8_9PSEU</name>
<keyword evidence="2" id="KW-1185">Reference proteome</keyword>
<gene>
    <name evidence="1" type="ORF">TL08_03600</name>
</gene>
<protein>
    <submittedName>
        <fullName evidence="1">Uncharacterized protein</fullName>
    </submittedName>
</protein>
<dbReference type="AlphaFoldDB" id="A0AAC9HLL8"/>
<dbReference type="KEGG" id="ahm:TL08_03600"/>
<evidence type="ECO:0000313" key="2">
    <source>
        <dbReference type="Proteomes" id="UP000095210"/>
    </source>
</evidence>
<dbReference type="EMBL" id="CP014859">
    <property type="protein sequence ID" value="AOS61552.1"/>
    <property type="molecule type" value="Genomic_DNA"/>
</dbReference>
<proteinExistence type="predicted"/>
<evidence type="ECO:0000313" key="1">
    <source>
        <dbReference type="EMBL" id="AOS61552.1"/>
    </source>
</evidence>
<dbReference type="RefSeq" id="WP_069846539.1">
    <property type="nucleotide sequence ID" value="NZ_CP014859.1"/>
</dbReference>
<sequence>MIALVACGSALVVLGLALAWWGYRPPKRVAPKRVRSVSVMTILARCALEAQQSGYRPVLVGGVPVGVRS</sequence>
<organism evidence="1 2">
    <name type="scientific">Actinoalloteichus hymeniacidonis</name>
    <dbReference type="NCBI Taxonomy" id="340345"/>
    <lineage>
        <taxon>Bacteria</taxon>
        <taxon>Bacillati</taxon>
        <taxon>Actinomycetota</taxon>
        <taxon>Actinomycetes</taxon>
        <taxon>Pseudonocardiales</taxon>
        <taxon>Pseudonocardiaceae</taxon>
        <taxon>Actinoalloteichus</taxon>
    </lineage>
</organism>
<reference evidence="2" key="1">
    <citation type="submission" date="2016-03" db="EMBL/GenBank/DDBJ databases">
        <title>Complete genome sequence of the type strain Actinoalloteichus hymeniacidonis DSM 45092.</title>
        <authorList>
            <person name="Schaffert L."/>
            <person name="Albersmeier A."/>
            <person name="Winkler A."/>
            <person name="Kalinowski J."/>
            <person name="Zotchev S."/>
            <person name="Ruckert C."/>
        </authorList>
    </citation>
    <scope>NUCLEOTIDE SEQUENCE [LARGE SCALE GENOMIC DNA]</scope>
    <source>
        <strain evidence="2">HPA177(T) (DSM 45092(T))</strain>
    </source>
</reference>
<dbReference type="Proteomes" id="UP000095210">
    <property type="component" value="Chromosome"/>
</dbReference>